<dbReference type="SMART" id="SM00091">
    <property type="entry name" value="PAS"/>
    <property type="match status" value="1"/>
</dbReference>
<name>E0UQ15_SULAO</name>
<dbReference type="GO" id="GO:0071111">
    <property type="term" value="F:cyclic-guanylate-specific phosphodiesterase activity"/>
    <property type="evidence" value="ECO:0007669"/>
    <property type="project" value="UniProtKB-EC"/>
</dbReference>
<feature type="transmembrane region" description="Helical" evidence="2">
    <location>
        <begin position="217"/>
        <end position="238"/>
    </location>
</feature>
<dbReference type="HOGENOM" id="CLU_000445_70_20_7"/>
<evidence type="ECO:0000313" key="8">
    <source>
        <dbReference type="Proteomes" id="UP000007803"/>
    </source>
</evidence>
<dbReference type="InterPro" id="IPR029787">
    <property type="entry name" value="Nucleotide_cyclase"/>
</dbReference>
<accession>E0UQ15</accession>
<proteinExistence type="predicted"/>
<dbReference type="KEGG" id="sua:Saut_0641"/>
<dbReference type="Pfam" id="PF17159">
    <property type="entry name" value="MASE3"/>
    <property type="match status" value="1"/>
</dbReference>
<dbReference type="CDD" id="cd00130">
    <property type="entry name" value="PAS"/>
    <property type="match status" value="1"/>
</dbReference>
<dbReference type="PROSITE" id="PS50887">
    <property type="entry name" value="GGDEF"/>
    <property type="match status" value="1"/>
</dbReference>
<feature type="transmembrane region" description="Helical" evidence="2">
    <location>
        <begin position="100"/>
        <end position="118"/>
    </location>
</feature>
<dbReference type="Pfam" id="PF00990">
    <property type="entry name" value="GGDEF"/>
    <property type="match status" value="1"/>
</dbReference>
<dbReference type="GO" id="GO:0071732">
    <property type="term" value="P:cellular response to nitric oxide"/>
    <property type="evidence" value="ECO:0007669"/>
    <property type="project" value="UniProtKB-ARBA"/>
</dbReference>
<evidence type="ECO:0000313" key="7">
    <source>
        <dbReference type="EMBL" id="ADN08690.1"/>
    </source>
</evidence>
<dbReference type="PANTHER" id="PTHR44757:SF2">
    <property type="entry name" value="BIOFILM ARCHITECTURE MAINTENANCE PROTEIN MBAA"/>
    <property type="match status" value="1"/>
</dbReference>
<dbReference type="PROSITE" id="PS50112">
    <property type="entry name" value="PAS"/>
    <property type="match status" value="1"/>
</dbReference>
<dbReference type="SUPFAM" id="SSF55785">
    <property type="entry name" value="PYP-like sensor domain (PAS domain)"/>
    <property type="match status" value="2"/>
</dbReference>
<dbReference type="Gene3D" id="3.30.70.270">
    <property type="match status" value="1"/>
</dbReference>
<feature type="domain" description="GGDEF" evidence="6">
    <location>
        <begin position="539"/>
        <end position="672"/>
    </location>
</feature>
<keyword evidence="2" id="KW-0812">Transmembrane</keyword>
<feature type="domain" description="PAC" evidence="4">
    <location>
        <begin position="319"/>
        <end position="371"/>
    </location>
</feature>
<keyword evidence="2" id="KW-1133">Transmembrane helix</keyword>
<comment type="catalytic activity">
    <reaction evidence="1">
        <text>3',3'-c-di-GMP + H2O = 5'-phosphoguanylyl(3'-&gt;5')guanosine + H(+)</text>
        <dbReference type="Rhea" id="RHEA:24902"/>
        <dbReference type="ChEBI" id="CHEBI:15377"/>
        <dbReference type="ChEBI" id="CHEBI:15378"/>
        <dbReference type="ChEBI" id="CHEBI:58754"/>
        <dbReference type="ChEBI" id="CHEBI:58805"/>
        <dbReference type="EC" id="3.1.4.52"/>
    </reaction>
    <physiologicalReaction direction="left-to-right" evidence="1">
        <dbReference type="Rhea" id="RHEA:24903"/>
    </physiologicalReaction>
</comment>
<keyword evidence="8" id="KW-1185">Reference proteome</keyword>
<sequence length="936" mass="106608">MKKLLANTYLIPVLLALFLIIVRYNYNYLVFHTFIEFFSVFVSFSITLVTYYTYSFTKNRYLLFIGLGYFWIGFLDLFHIQTYPGMQIFMIDSPNNTLTFWVLTRTLGAVILLTAPFMRYRTFRNITVSSIFGATALIITYLATMHPLSLYIQGQGLTDLKINFEYFIIAILAVTLYINKKHNQEFSKGIYSAVMLSIVFNILSELSFTLYNDVYGFLNLVGHILKFLSFWVLLQAIIKTSLKEPFTLMQKGASTYDAIPVAAAVVDELGMVRQINHAACEFLSLAEIDIIGKSNHELFHPKNSQKSQCSICQAIEQKKYIEHYESEDTSSGKYIEFSLSPISSSEKNIQGVVQISIDITERKNLQINVQNQFKLLQNIINTLPVRVFWKDTNGKYLGANNLFLQDAKLNSIDEILGKTDLDMVWAKTDAKKYMNDDQEVIKERIAKLQIEEKQTDENGQTIILSTSKVPLVGINDENIGILGIYEDITDTKNMQQQIVQQSKKLHFQATHDELTLLPNRALFQDRLALSIDNAKRNSQDCALLFIDLDEFKEINDSLGHHMGDKVLKIIAQRFKQAIREKDTLARIGGDEFVIIVDDYKNIEALSTLTQKILDTTNKGIDIGEHVLYISASVGISVYPKDSTDAQNLLKCADAAMYKAKDEGKGNYQFYSQEMTQKAMKRISMQSKLRNAIKNEVFDVYFQPQINAQTKEIIGLEALVRWIDENGNMIYPDEFIPFAEETGMIVELDRIVMKKALAQVMQWRNENIFTGSLSLNLAMKQLQKDDFELSISNLISSSKCPPEKIELEITESGLMQKPEESIAKLNRLKELGIKISIDDFGTGYSSLSYIKKLPISKIKIDKSFVVELPDNKDDISIVKAIIALASSLGLKTLAEGVETAQQLEFMLENGCHNIQGYYFAKPMSIEDTTRFLKNFHK</sequence>
<dbReference type="Pfam" id="PF00563">
    <property type="entry name" value="EAL"/>
    <property type="match status" value="1"/>
</dbReference>
<dbReference type="Gene3D" id="3.30.450.20">
    <property type="entry name" value="PAS domain"/>
    <property type="match status" value="2"/>
</dbReference>
<dbReference type="FunFam" id="3.30.70.270:FF:000001">
    <property type="entry name" value="Diguanylate cyclase domain protein"/>
    <property type="match status" value="1"/>
</dbReference>
<dbReference type="SUPFAM" id="SSF141868">
    <property type="entry name" value="EAL domain-like"/>
    <property type="match status" value="1"/>
</dbReference>
<dbReference type="AlphaFoldDB" id="E0UQ15"/>
<dbReference type="PANTHER" id="PTHR44757">
    <property type="entry name" value="DIGUANYLATE CYCLASE DGCP"/>
    <property type="match status" value="1"/>
</dbReference>
<feature type="domain" description="EAL" evidence="5">
    <location>
        <begin position="681"/>
        <end position="935"/>
    </location>
</feature>
<feature type="transmembrane region" description="Helical" evidence="2">
    <location>
        <begin position="7"/>
        <end position="24"/>
    </location>
</feature>
<dbReference type="InterPro" id="IPR052155">
    <property type="entry name" value="Biofilm_reg_signaling"/>
</dbReference>
<dbReference type="InterPro" id="IPR000700">
    <property type="entry name" value="PAS-assoc_C"/>
</dbReference>
<evidence type="ECO:0000259" key="4">
    <source>
        <dbReference type="PROSITE" id="PS50113"/>
    </source>
</evidence>
<evidence type="ECO:0000259" key="3">
    <source>
        <dbReference type="PROSITE" id="PS50112"/>
    </source>
</evidence>
<protein>
    <submittedName>
        <fullName evidence="7">Diguanylate cyclase/phosphodiesterase with PAS/PAC sensor(S)</fullName>
    </submittedName>
</protein>
<dbReference type="EMBL" id="CP002205">
    <property type="protein sequence ID" value="ADN08690.1"/>
    <property type="molecule type" value="Genomic_DNA"/>
</dbReference>
<feature type="domain" description="PAS" evidence="3">
    <location>
        <begin position="257"/>
        <end position="318"/>
    </location>
</feature>
<dbReference type="NCBIfam" id="TIGR00229">
    <property type="entry name" value="sensory_box"/>
    <property type="match status" value="2"/>
</dbReference>
<feature type="transmembrane region" description="Helical" evidence="2">
    <location>
        <begin position="160"/>
        <end position="178"/>
    </location>
</feature>
<evidence type="ECO:0000259" key="5">
    <source>
        <dbReference type="PROSITE" id="PS50883"/>
    </source>
</evidence>
<dbReference type="RefSeq" id="WP_013326446.1">
    <property type="nucleotide sequence ID" value="NC_014506.1"/>
</dbReference>
<feature type="domain" description="PAC" evidence="4">
    <location>
        <begin position="448"/>
        <end position="500"/>
    </location>
</feature>
<feature type="transmembrane region" description="Helical" evidence="2">
    <location>
        <begin position="61"/>
        <end position="80"/>
    </location>
</feature>
<feature type="transmembrane region" description="Helical" evidence="2">
    <location>
        <begin position="130"/>
        <end position="148"/>
    </location>
</feature>
<gene>
    <name evidence="7" type="ordered locus">Saut_0641</name>
</gene>
<dbReference type="InterPro" id="IPR000014">
    <property type="entry name" value="PAS"/>
</dbReference>
<dbReference type="Gene3D" id="3.20.20.450">
    <property type="entry name" value="EAL domain"/>
    <property type="match status" value="1"/>
</dbReference>
<dbReference type="SMART" id="SM00267">
    <property type="entry name" value="GGDEF"/>
    <property type="match status" value="1"/>
</dbReference>
<reference evidence="8" key="1">
    <citation type="journal article" date="2010" name="Stand. Genomic Sci.">
        <title>Complete genome sequence of Sulfurimonas autotrophica type strain (OK10).</title>
        <authorList>
            <person name="Sikorski J."/>
            <person name="Munk C."/>
            <person name="Lapidus A."/>
            <person name="Djao O."/>
            <person name="Lucas S."/>
            <person name="Glavina Del Rio T."/>
            <person name="Nolan M."/>
            <person name="Tice H."/>
            <person name="Han C."/>
            <person name="Cheng J."/>
            <person name="Tapia R."/>
            <person name="Goodwin L."/>
            <person name="Pitluck S."/>
            <person name="Liolios K."/>
            <person name="Ivanova N."/>
            <person name="Mavromatis K."/>
            <person name="Mikhailova N."/>
            <person name="Pati A."/>
            <person name="Sims D."/>
            <person name="Meincke L."/>
            <person name="Brettin T."/>
            <person name="Detter J."/>
            <person name="Chen A."/>
            <person name="Palaniappan K."/>
            <person name="Land M."/>
            <person name="Hauser L."/>
            <person name="Chang Y."/>
            <person name="Jeffries C."/>
            <person name="Rohde M."/>
            <person name="Lang E."/>
            <person name="Spring S."/>
            <person name="Goker M."/>
            <person name="Woyke T."/>
            <person name="Bristow J."/>
            <person name="Eisen J."/>
            <person name="Markowitz V."/>
            <person name="Hugenholtz P."/>
            <person name="Kyrpides N."/>
            <person name="Klenk H."/>
        </authorList>
    </citation>
    <scope>NUCLEOTIDE SEQUENCE [LARGE SCALE GENOMIC DNA]</scope>
    <source>
        <strain evidence="8">ATCC BAA-671 / DSM 16294 / JCM 11897 / OK10</strain>
    </source>
</reference>
<dbReference type="CDD" id="cd01949">
    <property type="entry name" value="GGDEF"/>
    <property type="match status" value="1"/>
</dbReference>
<dbReference type="FunFam" id="3.20.20.450:FF:000001">
    <property type="entry name" value="Cyclic di-GMP phosphodiesterase yahA"/>
    <property type="match status" value="1"/>
</dbReference>
<dbReference type="InterPro" id="IPR000160">
    <property type="entry name" value="GGDEF_dom"/>
</dbReference>
<evidence type="ECO:0000259" key="6">
    <source>
        <dbReference type="PROSITE" id="PS50887"/>
    </source>
</evidence>
<dbReference type="SUPFAM" id="SSF55073">
    <property type="entry name" value="Nucleotide cyclase"/>
    <property type="match status" value="1"/>
</dbReference>
<dbReference type="InterPro" id="IPR035919">
    <property type="entry name" value="EAL_sf"/>
</dbReference>
<dbReference type="Proteomes" id="UP000007803">
    <property type="component" value="Chromosome"/>
</dbReference>
<organism evidence="7 8">
    <name type="scientific">Sulfurimonas autotrophica (strain ATCC BAA-671 / DSM 16294 / JCM 11897 / OK10)</name>
    <dbReference type="NCBI Taxonomy" id="563040"/>
    <lineage>
        <taxon>Bacteria</taxon>
        <taxon>Pseudomonadati</taxon>
        <taxon>Campylobacterota</taxon>
        <taxon>Epsilonproteobacteria</taxon>
        <taxon>Campylobacterales</taxon>
        <taxon>Sulfurimonadaceae</taxon>
        <taxon>Sulfurimonas</taxon>
    </lineage>
</organism>
<dbReference type="Pfam" id="PF08448">
    <property type="entry name" value="PAS_4"/>
    <property type="match status" value="2"/>
</dbReference>
<feature type="transmembrane region" description="Helical" evidence="2">
    <location>
        <begin position="30"/>
        <end position="54"/>
    </location>
</feature>
<dbReference type="NCBIfam" id="TIGR00254">
    <property type="entry name" value="GGDEF"/>
    <property type="match status" value="1"/>
</dbReference>
<evidence type="ECO:0000256" key="1">
    <source>
        <dbReference type="ARBA" id="ARBA00051114"/>
    </source>
</evidence>
<dbReference type="CDD" id="cd01948">
    <property type="entry name" value="EAL"/>
    <property type="match status" value="1"/>
</dbReference>
<dbReference type="eggNOG" id="COG3290">
    <property type="taxonomic scope" value="Bacteria"/>
</dbReference>
<dbReference type="InterPro" id="IPR013656">
    <property type="entry name" value="PAS_4"/>
</dbReference>
<dbReference type="InterPro" id="IPR001633">
    <property type="entry name" value="EAL_dom"/>
</dbReference>
<evidence type="ECO:0000256" key="2">
    <source>
        <dbReference type="SAM" id="Phobius"/>
    </source>
</evidence>
<dbReference type="eggNOG" id="COG5001">
    <property type="taxonomic scope" value="Bacteria"/>
</dbReference>
<dbReference type="InterPro" id="IPR043128">
    <property type="entry name" value="Rev_trsase/Diguanyl_cyclase"/>
</dbReference>
<dbReference type="PROSITE" id="PS50883">
    <property type="entry name" value="EAL"/>
    <property type="match status" value="1"/>
</dbReference>
<keyword evidence="2" id="KW-0472">Membrane</keyword>
<dbReference type="PROSITE" id="PS50113">
    <property type="entry name" value="PAC"/>
    <property type="match status" value="2"/>
</dbReference>
<dbReference type="SMART" id="SM00052">
    <property type="entry name" value="EAL"/>
    <property type="match status" value="1"/>
</dbReference>
<dbReference type="STRING" id="563040.Saut_0641"/>
<dbReference type="InterPro" id="IPR035965">
    <property type="entry name" value="PAS-like_dom_sf"/>
</dbReference>
<dbReference type="InterPro" id="IPR033425">
    <property type="entry name" value="MASE3"/>
</dbReference>